<keyword evidence="3" id="KW-1185">Reference proteome</keyword>
<organism evidence="4">
    <name type="scientific">Haemonchus placei</name>
    <name type="common">Barber's pole worm</name>
    <dbReference type="NCBI Taxonomy" id="6290"/>
    <lineage>
        <taxon>Eukaryota</taxon>
        <taxon>Metazoa</taxon>
        <taxon>Ecdysozoa</taxon>
        <taxon>Nematoda</taxon>
        <taxon>Chromadorea</taxon>
        <taxon>Rhabditida</taxon>
        <taxon>Rhabditina</taxon>
        <taxon>Rhabditomorpha</taxon>
        <taxon>Strongyloidea</taxon>
        <taxon>Trichostrongylidae</taxon>
        <taxon>Haemonchus</taxon>
    </lineage>
</organism>
<reference evidence="2 3" key="2">
    <citation type="submission" date="2018-11" db="EMBL/GenBank/DDBJ databases">
        <authorList>
            <consortium name="Pathogen Informatics"/>
        </authorList>
    </citation>
    <scope>NUCLEOTIDE SEQUENCE [LARGE SCALE GENOMIC DNA]</scope>
    <source>
        <strain evidence="2 3">MHpl1</strain>
    </source>
</reference>
<feature type="chain" id="PRO_5043124052" evidence="1">
    <location>
        <begin position="21"/>
        <end position="39"/>
    </location>
</feature>
<dbReference type="WBParaSite" id="HPLM_0001438801-mRNA-1">
    <property type="protein sequence ID" value="HPLM_0001438801-mRNA-1"/>
    <property type="gene ID" value="HPLM_0001438801"/>
</dbReference>
<evidence type="ECO:0000313" key="4">
    <source>
        <dbReference type="WBParaSite" id="HPLM_0001438801-mRNA-1"/>
    </source>
</evidence>
<dbReference type="Proteomes" id="UP000268014">
    <property type="component" value="Unassembled WGS sequence"/>
</dbReference>
<protein>
    <submittedName>
        <fullName evidence="2 4">Uncharacterized protein</fullName>
    </submittedName>
</protein>
<proteinExistence type="predicted"/>
<gene>
    <name evidence="2" type="ORF">HPLM_LOCUS14380</name>
</gene>
<reference evidence="4" key="1">
    <citation type="submission" date="2017-02" db="UniProtKB">
        <authorList>
            <consortium name="WormBaseParasite"/>
        </authorList>
    </citation>
    <scope>IDENTIFICATION</scope>
</reference>
<feature type="signal peptide" evidence="1">
    <location>
        <begin position="1"/>
        <end position="20"/>
    </location>
</feature>
<evidence type="ECO:0000256" key="1">
    <source>
        <dbReference type="SAM" id="SignalP"/>
    </source>
</evidence>
<name>A0A0N4WS88_HAEPC</name>
<evidence type="ECO:0000313" key="3">
    <source>
        <dbReference type="Proteomes" id="UP000268014"/>
    </source>
</evidence>
<dbReference type="AlphaFoldDB" id="A0A0N4WS88"/>
<accession>A0A0N4WS88</accession>
<evidence type="ECO:0000313" key="2">
    <source>
        <dbReference type="EMBL" id="VDO52604.1"/>
    </source>
</evidence>
<dbReference type="EMBL" id="UZAF01018548">
    <property type="protein sequence ID" value="VDO52604.1"/>
    <property type="molecule type" value="Genomic_DNA"/>
</dbReference>
<sequence length="39" mass="4616">MSKVSCLFFIIHCWSYSVQSTPQFEPCSHLSHTSHSTWW</sequence>
<keyword evidence="1" id="KW-0732">Signal</keyword>